<accession>A0AAE0XZH1</accession>
<comment type="caution">
    <text evidence="1">The sequence shown here is derived from an EMBL/GenBank/DDBJ whole genome shotgun (WGS) entry which is preliminary data.</text>
</comment>
<reference evidence="1" key="1">
    <citation type="journal article" date="2023" name="G3 (Bethesda)">
        <title>A reference genome for the long-term kleptoplast-retaining sea slug Elysia crispata morphotype clarki.</title>
        <authorList>
            <person name="Eastman K.E."/>
            <person name="Pendleton A.L."/>
            <person name="Shaikh M.A."/>
            <person name="Suttiyut T."/>
            <person name="Ogas R."/>
            <person name="Tomko P."/>
            <person name="Gavelis G."/>
            <person name="Widhalm J.R."/>
            <person name="Wisecaver J.H."/>
        </authorList>
    </citation>
    <scope>NUCLEOTIDE SEQUENCE</scope>
    <source>
        <strain evidence="1">ECLA1</strain>
    </source>
</reference>
<evidence type="ECO:0000313" key="2">
    <source>
        <dbReference type="Proteomes" id="UP001283361"/>
    </source>
</evidence>
<name>A0AAE0XZH1_9GAST</name>
<dbReference type="EMBL" id="JAWDGP010007247">
    <property type="protein sequence ID" value="KAK3727248.1"/>
    <property type="molecule type" value="Genomic_DNA"/>
</dbReference>
<gene>
    <name evidence="1" type="ORF">RRG08_049874</name>
</gene>
<keyword evidence="2" id="KW-1185">Reference proteome</keyword>
<sequence>MPHDSAFKDAIDAAPVFQTSTRLTLILNLQVADYWFPLNERTITRYMSIDIIMAPFLASVRAVNRQN</sequence>
<dbReference type="Proteomes" id="UP001283361">
    <property type="component" value="Unassembled WGS sequence"/>
</dbReference>
<dbReference type="AlphaFoldDB" id="A0AAE0XZH1"/>
<organism evidence="1 2">
    <name type="scientific">Elysia crispata</name>
    <name type="common">lettuce slug</name>
    <dbReference type="NCBI Taxonomy" id="231223"/>
    <lineage>
        <taxon>Eukaryota</taxon>
        <taxon>Metazoa</taxon>
        <taxon>Spiralia</taxon>
        <taxon>Lophotrochozoa</taxon>
        <taxon>Mollusca</taxon>
        <taxon>Gastropoda</taxon>
        <taxon>Heterobranchia</taxon>
        <taxon>Euthyneura</taxon>
        <taxon>Panpulmonata</taxon>
        <taxon>Sacoglossa</taxon>
        <taxon>Placobranchoidea</taxon>
        <taxon>Plakobranchidae</taxon>
        <taxon>Elysia</taxon>
    </lineage>
</organism>
<proteinExistence type="predicted"/>
<protein>
    <submittedName>
        <fullName evidence="1">Uncharacterized protein</fullName>
    </submittedName>
</protein>
<evidence type="ECO:0000313" key="1">
    <source>
        <dbReference type="EMBL" id="KAK3727248.1"/>
    </source>
</evidence>